<dbReference type="GO" id="GO:0043190">
    <property type="term" value="C:ATP-binding cassette (ABC) transporter complex"/>
    <property type="evidence" value="ECO:0007669"/>
    <property type="project" value="TreeGrafter"/>
</dbReference>
<evidence type="ECO:0000256" key="5">
    <source>
        <dbReference type="ARBA" id="ARBA00022741"/>
    </source>
</evidence>
<dbReference type="InterPro" id="IPR050095">
    <property type="entry name" value="ECF_ABC_transporter_ATP-bd"/>
</dbReference>
<evidence type="ECO:0000256" key="8">
    <source>
        <dbReference type="ARBA" id="ARBA00023136"/>
    </source>
</evidence>
<keyword evidence="11" id="KW-1185">Reference proteome</keyword>
<evidence type="ECO:0000256" key="6">
    <source>
        <dbReference type="ARBA" id="ARBA00022840"/>
    </source>
</evidence>
<dbReference type="AlphaFoldDB" id="A0A5J4KQX7"/>
<keyword evidence="7" id="KW-1278">Translocase</keyword>
<protein>
    <submittedName>
        <fullName evidence="10">ABC transporter ATP-binding protein</fullName>
    </submittedName>
</protein>
<accession>A0A5J4KQX7</accession>
<dbReference type="InterPro" id="IPR003593">
    <property type="entry name" value="AAA+_ATPase"/>
</dbReference>
<dbReference type="InterPro" id="IPR003439">
    <property type="entry name" value="ABC_transporter-like_ATP-bd"/>
</dbReference>
<keyword evidence="8" id="KW-0472">Membrane</keyword>
<evidence type="ECO:0000256" key="7">
    <source>
        <dbReference type="ARBA" id="ARBA00022967"/>
    </source>
</evidence>
<dbReference type="InterPro" id="IPR017871">
    <property type="entry name" value="ABC_transporter-like_CS"/>
</dbReference>
<reference evidence="10 11" key="1">
    <citation type="submission" date="2019-10" db="EMBL/GenBank/DDBJ databases">
        <title>Dictyobacter vulcani sp. nov., within the class Ktedonobacteria, isolated from soil of volcanic Mt. Zao.</title>
        <authorList>
            <person name="Zheng Y."/>
            <person name="Wang C.M."/>
            <person name="Sakai Y."/>
            <person name="Abe K."/>
            <person name="Yokota A."/>
            <person name="Yabe S."/>
        </authorList>
    </citation>
    <scope>NUCLEOTIDE SEQUENCE [LARGE SCALE GENOMIC DNA]</scope>
    <source>
        <strain evidence="10 11">W12</strain>
    </source>
</reference>
<dbReference type="SUPFAM" id="SSF52540">
    <property type="entry name" value="P-loop containing nucleoside triphosphate hydrolases"/>
    <property type="match status" value="2"/>
</dbReference>
<evidence type="ECO:0000256" key="2">
    <source>
        <dbReference type="ARBA" id="ARBA00005417"/>
    </source>
</evidence>
<dbReference type="GO" id="GO:0016887">
    <property type="term" value="F:ATP hydrolysis activity"/>
    <property type="evidence" value="ECO:0007669"/>
    <property type="project" value="InterPro"/>
</dbReference>
<gene>
    <name evidence="10" type="ORF">KDW_62700</name>
</gene>
<dbReference type="Pfam" id="PF00005">
    <property type="entry name" value="ABC_tran"/>
    <property type="match status" value="2"/>
</dbReference>
<sequence>MPAIHVDNVSFTYTGSVHPTLRSLDVTIPEGEFLLLAGPSGCGKSTLALALAGLIPERIAGSFEGHIYLGDKDVSAMDLHQVSQHIGIVFQNPDEQLVHLDVESEVAFGPENMALPNAEIERRVAQALAYTQMEAFRDLEIFALSGGQKQRVAIAATLAMQSRVLILDEPTSDLDPVGTQEVLGVLRALNKQYGWTIILIEHKIDEVMPWVDRVLLMDAGRIAVDAPARAAFSNLEPWQRLGVAIPQMVTLAHALPDVFQSTLPLSVDEAYAALRNTAYAQALRQQAQQSSAIHPLTNRQEKSVLSWKKVSLNYGDKQVLDGVDLTIQQQEWVALIGANGMGKTSLASLAMGFQAPTHGRIHYEDQQVIPGRIARQSEHMAYLFQAADKMLFTATVEQELLFGLKHQRKRNKQATIPYSIDQLLEIIDLTAYRHFNPFHLSHGQRKRLALGALLTRYPRVFILDEPTTGQDEGHAQAFLQFLEQLREQERLTYLMITHNMEAVARYANRVVVLNAGQIVMDDAPAYVFARNEELARYGILAPPVAQLHARLCEGDARQVALNIDVLVKSFQALKVFL</sequence>
<keyword evidence="4" id="KW-1003">Cell membrane</keyword>
<dbReference type="EMBL" id="BKZW01000005">
    <property type="protein sequence ID" value="GER92108.1"/>
    <property type="molecule type" value="Genomic_DNA"/>
</dbReference>
<name>A0A5J4KQX7_9CHLR</name>
<dbReference type="PANTHER" id="PTHR43553">
    <property type="entry name" value="HEAVY METAL TRANSPORTER"/>
    <property type="match status" value="1"/>
</dbReference>
<dbReference type="NCBIfam" id="NF010167">
    <property type="entry name" value="PRK13648.1"/>
    <property type="match status" value="2"/>
</dbReference>
<proteinExistence type="inferred from homology"/>
<evidence type="ECO:0000256" key="3">
    <source>
        <dbReference type="ARBA" id="ARBA00022448"/>
    </source>
</evidence>
<dbReference type="GO" id="GO:0005524">
    <property type="term" value="F:ATP binding"/>
    <property type="evidence" value="ECO:0007669"/>
    <property type="project" value="UniProtKB-KW"/>
</dbReference>
<comment type="caution">
    <text evidence="10">The sequence shown here is derived from an EMBL/GenBank/DDBJ whole genome shotgun (WGS) entry which is preliminary data.</text>
</comment>
<feature type="domain" description="ABC transporter" evidence="9">
    <location>
        <begin position="4"/>
        <end position="244"/>
    </location>
</feature>
<evidence type="ECO:0000259" key="9">
    <source>
        <dbReference type="PROSITE" id="PS50893"/>
    </source>
</evidence>
<keyword evidence="5" id="KW-0547">Nucleotide-binding</keyword>
<dbReference type="FunFam" id="3.40.50.300:FF:000224">
    <property type="entry name" value="Energy-coupling factor transporter ATP-binding protein EcfA"/>
    <property type="match status" value="1"/>
</dbReference>
<dbReference type="Proteomes" id="UP000326912">
    <property type="component" value="Unassembled WGS sequence"/>
</dbReference>
<keyword evidence="6 10" id="KW-0067">ATP-binding</keyword>
<comment type="subcellular location">
    <subcellularLocation>
        <location evidence="1">Cell membrane</location>
    </subcellularLocation>
</comment>
<evidence type="ECO:0000256" key="4">
    <source>
        <dbReference type="ARBA" id="ARBA00022475"/>
    </source>
</evidence>
<feature type="domain" description="ABC transporter" evidence="9">
    <location>
        <begin position="305"/>
        <end position="540"/>
    </location>
</feature>
<organism evidence="10 11">
    <name type="scientific">Dictyobacter vulcani</name>
    <dbReference type="NCBI Taxonomy" id="2607529"/>
    <lineage>
        <taxon>Bacteria</taxon>
        <taxon>Bacillati</taxon>
        <taxon>Chloroflexota</taxon>
        <taxon>Ktedonobacteria</taxon>
        <taxon>Ktedonobacterales</taxon>
        <taxon>Dictyobacteraceae</taxon>
        <taxon>Dictyobacter</taxon>
    </lineage>
</organism>
<dbReference type="InterPro" id="IPR027417">
    <property type="entry name" value="P-loop_NTPase"/>
</dbReference>
<evidence type="ECO:0000313" key="11">
    <source>
        <dbReference type="Proteomes" id="UP000326912"/>
    </source>
</evidence>
<dbReference type="PROSITE" id="PS50893">
    <property type="entry name" value="ABC_TRANSPORTER_2"/>
    <property type="match status" value="2"/>
</dbReference>
<keyword evidence="3" id="KW-0813">Transport</keyword>
<dbReference type="RefSeq" id="WP_151759670.1">
    <property type="nucleotide sequence ID" value="NZ_BKZW01000005.1"/>
</dbReference>
<dbReference type="PROSITE" id="PS00211">
    <property type="entry name" value="ABC_TRANSPORTER_1"/>
    <property type="match status" value="2"/>
</dbReference>
<dbReference type="InterPro" id="IPR015856">
    <property type="entry name" value="ABC_transpr_CbiO/EcfA_su"/>
</dbReference>
<dbReference type="SMART" id="SM00382">
    <property type="entry name" value="AAA"/>
    <property type="match status" value="2"/>
</dbReference>
<comment type="similarity">
    <text evidence="2">Belongs to the ABC transporter superfamily.</text>
</comment>
<dbReference type="CDD" id="cd03225">
    <property type="entry name" value="ABC_cobalt_CbiO_domain1"/>
    <property type="match status" value="2"/>
</dbReference>
<evidence type="ECO:0000256" key="1">
    <source>
        <dbReference type="ARBA" id="ARBA00004236"/>
    </source>
</evidence>
<dbReference type="GO" id="GO:0042626">
    <property type="term" value="F:ATPase-coupled transmembrane transporter activity"/>
    <property type="evidence" value="ECO:0007669"/>
    <property type="project" value="TreeGrafter"/>
</dbReference>
<evidence type="ECO:0000313" key="10">
    <source>
        <dbReference type="EMBL" id="GER92108.1"/>
    </source>
</evidence>
<dbReference type="Gene3D" id="3.40.50.300">
    <property type="entry name" value="P-loop containing nucleotide triphosphate hydrolases"/>
    <property type="match status" value="2"/>
</dbReference>